<dbReference type="Gene3D" id="1.20.1250.20">
    <property type="entry name" value="MFS general substrate transporter like domains"/>
    <property type="match status" value="1"/>
</dbReference>
<name>A0AAV8YUR3_9CUCU</name>
<protein>
    <recommendedName>
        <fullName evidence="11">Facilitated trehalose transporter Tret1-like</fullName>
    </recommendedName>
</protein>
<evidence type="ECO:0000256" key="4">
    <source>
        <dbReference type="ARBA" id="ARBA00022597"/>
    </source>
</evidence>
<reference evidence="9" key="1">
    <citation type="journal article" date="2023" name="Insect Mol. Biol.">
        <title>Genome sequencing provides insights into the evolution of gene families encoding plant cell wall-degrading enzymes in longhorned beetles.</title>
        <authorList>
            <person name="Shin N.R."/>
            <person name="Okamura Y."/>
            <person name="Kirsch R."/>
            <person name="Pauchet Y."/>
        </authorList>
    </citation>
    <scope>NUCLEOTIDE SEQUENCE</scope>
    <source>
        <strain evidence="9">AMC_N1</strain>
    </source>
</reference>
<dbReference type="EMBL" id="JAPWTK010000045">
    <property type="protein sequence ID" value="KAJ8954667.1"/>
    <property type="molecule type" value="Genomic_DNA"/>
</dbReference>
<evidence type="ECO:0000313" key="9">
    <source>
        <dbReference type="EMBL" id="KAJ8954667.1"/>
    </source>
</evidence>
<evidence type="ECO:0000256" key="2">
    <source>
        <dbReference type="ARBA" id="ARBA00022448"/>
    </source>
</evidence>
<feature type="transmembrane region" description="Helical" evidence="8">
    <location>
        <begin position="432"/>
        <end position="451"/>
    </location>
</feature>
<dbReference type="InterPro" id="IPR050549">
    <property type="entry name" value="MFS_Trehalose_Transporter"/>
</dbReference>
<organism evidence="9 10">
    <name type="scientific">Aromia moschata</name>
    <dbReference type="NCBI Taxonomy" id="1265417"/>
    <lineage>
        <taxon>Eukaryota</taxon>
        <taxon>Metazoa</taxon>
        <taxon>Ecdysozoa</taxon>
        <taxon>Arthropoda</taxon>
        <taxon>Hexapoda</taxon>
        <taxon>Insecta</taxon>
        <taxon>Pterygota</taxon>
        <taxon>Neoptera</taxon>
        <taxon>Endopterygota</taxon>
        <taxon>Coleoptera</taxon>
        <taxon>Polyphaga</taxon>
        <taxon>Cucujiformia</taxon>
        <taxon>Chrysomeloidea</taxon>
        <taxon>Cerambycidae</taxon>
        <taxon>Cerambycinae</taxon>
        <taxon>Callichromatini</taxon>
        <taxon>Aromia</taxon>
    </lineage>
</organism>
<dbReference type="InterPro" id="IPR005828">
    <property type="entry name" value="MFS_sugar_transport-like"/>
</dbReference>
<evidence type="ECO:0000256" key="6">
    <source>
        <dbReference type="ARBA" id="ARBA00022989"/>
    </source>
</evidence>
<comment type="caution">
    <text evidence="9">The sequence shown here is derived from an EMBL/GenBank/DDBJ whole genome shotgun (WGS) entry which is preliminary data.</text>
</comment>
<dbReference type="FunFam" id="1.20.1250.20:FF:000218">
    <property type="entry name" value="facilitated trehalose transporter Tret1"/>
    <property type="match status" value="1"/>
</dbReference>
<feature type="transmembrane region" description="Helical" evidence="8">
    <location>
        <begin position="400"/>
        <end position="420"/>
    </location>
</feature>
<feature type="transmembrane region" description="Helical" evidence="8">
    <location>
        <begin position="179"/>
        <end position="202"/>
    </location>
</feature>
<keyword evidence="4" id="KW-0762">Sugar transport</keyword>
<evidence type="ECO:0000256" key="8">
    <source>
        <dbReference type="SAM" id="Phobius"/>
    </source>
</evidence>
<keyword evidence="6 8" id="KW-1133">Transmembrane helix</keyword>
<feature type="transmembrane region" description="Helical" evidence="8">
    <location>
        <begin position="364"/>
        <end position="388"/>
    </location>
</feature>
<feature type="transmembrane region" description="Helical" evidence="8">
    <location>
        <begin position="330"/>
        <end position="352"/>
    </location>
</feature>
<dbReference type="GO" id="GO:0022857">
    <property type="term" value="F:transmembrane transporter activity"/>
    <property type="evidence" value="ECO:0007669"/>
    <property type="project" value="InterPro"/>
</dbReference>
<dbReference type="InterPro" id="IPR036259">
    <property type="entry name" value="MFS_trans_sf"/>
</dbReference>
<evidence type="ECO:0000256" key="7">
    <source>
        <dbReference type="ARBA" id="ARBA00023136"/>
    </source>
</evidence>
<comment type="subcellular location">
    <subcellularLocation>
        <location evidence="1">Cell membrane</location>
        <topology evidence="1">Multi-pass membrane protein</topology>
    </subcellularLocation>
</comment>
<keyword evidence="7 8" id="KW-0472">Membrane</keyword>
<gene>
    <name evidence="9" type="ORF">NQ318_011357</name>
</gene>
<dbReference type="SUPFAM" id="SSF103473">
    <property type="entry name" value="MFS general substrate transporter"/>
    <property type="match status" value="1"/>
</dbReference>
<keyword evidence="10" id="KW-1185">Reference proteome</keyword>
<feature type="transmembrane region" description="Helical" evidence="8">
    <location>
        <begin position="16"/>
        <end position="38"/>
    </location>
</feature>
<dbReference type="Pfam" id="PF00083">
    <property type="entry name" value="Sugar_tr"/>
    <property type="match status" value="1"/>
</dbReference>
<evidence type="ECO:0000256" key="1">
    <source>
        <dbReference type="ARBA" id="ARBA00004651"/>
    </source>
</evidence>
<dbReference type="Proteomes" id="UP001162162">
    <property type="component" value="Unassembled WGS sequence"/>
</dbReference>
<evidence type="ECO:0000256" key="3">
    <source>
        <dbReference type="ARBA" id="ARBA00022475"/>
    </source>
</evidence>
<dbReference type="PANTHER" id="PTHR48021">
    <property type="match status" value="1"/>
</dbReference>
<keyword evidence="2" id="KW-0813">Transport</keyword>
<accession>A0AAV8YUR3</accession>
<evidence type="ECO:0000313" key="10">
    <source>
        <dbReference type="Proteomes" id="UP001162162"/>
    </source>
</evidence>
<sequence>MNVMSSIHSEGSFRNFLLPCLCFQMCIFIIRIILNVVFHIRWNDNWLDSTDDTVPDKRKQPHQDNVTRSGMVRDSVAGRRALWPAHDYILYAKNRKEEVLAARIYCSNYSLDNDSFGRQADLYARRPFFSGMAGNMAFVSAPMYISEIADHKIRGFLSSTIFTMFLLGVFIMYCVGPYLPYYGAPLIGGGFAFIELVTFSFMPESPYYLYSKNKIEEAEKSLRYFKRYANVEQEMKNIAESLEKEKTEKGNFKSLFIAKNNRKAVLIMTVLNAGQNFSGIMVIFMNLHLILNQAGSIYITDSLAGILFATTTLVAVCVASLLIDRCGRKALLITSSILTGACLLTIAIYFHLKFSGYDVLTVSWIPIVFVMIYAASFKLGMGLVPIVITAEIFSPKVKAIGMTLADASYVLWGIVSLQVYQWVTHLSGLHASFYVFSLSSFLLGVFTLLYIPETKGKTLEEIQTVLKGEELTTNEPREGQVDIPLMKLED</sequence>
<feature type="transmembrane region" description="Helical" evidence="8">
    <location>
        <begin position="303"/>
        <end position="323"/>
    </location>
</feature>
<dbReference type="GO" id="GO:0005886">
    <property type="term" value="C:plasma membrane"/>
    <property type="evidence" value="ECO:0007669"/>
    <property type="project" value="UniProtKB-SubCell"/>
</dbReference>
<dbReference type="PANTHER" id="PTHR48021:SF46">
    <property type="entry name" value="MAJOR FACILITATOR SUPERFAMILY (MFS) PROFILE DOMAIN-CONTAINING PROTEIN"/>
    <property type="match status" value="1"/>
</dbReference>
<feature type="transmembrane region" description="Helical" evidence="8">
    <location>
        <begin position="153"/>
        <end position="173"/>
    </location>
</feature>
<feature type="transmembrane region" description="Helical" evidence="8">
    <location>
        <begin position="264"/>
        <end position="291"/>
    </location>
</feature>
<keyword evidence="3" id="KW-1003">Cell membrane</keyword>
<evidence type="ECO:0000256" key="5">
    <source>
        <dbReference type="ARBA" id="ARBA00022692"/>
    </source>
</evidence>
<dbReference type="AlphaFoldDB" id="A0AAV8YUR3"/>
<keyword evidence="5 8" id="KW-0812">Transmembrane</keyword>
<proteinExistence type="predicted"/>
<evidence type="ECO:0008006" key="11">
    <source>
        <dbReference type="Google" id="ProtNLM"/>
    </source>
</evidence>